<evidence type="ECO:0000313" key="3">
    <source>
        <dbReference type="EMBL" id="TGA93160.1"/>
    </source>
</evidence>
<keyword evidence="2" id="KW-0812">Transmembrane</keyword>
<dbReference type="OrthoDB" id="4289751at2"/>
<organism evidence="3 4">
    <name type="scientific">Streptomyces palmae</name>
    <dbReference type="NCBI Taxonomy" id="1701085"/>
    <lineage>
        <taxon>Bacteria</taxon>
        <taxon>Bacillati</taxon>
        <taxon>Actinomycetota</taxon>
        <taxon>Actinomycetes</taxon>
        <taxon>Kitasatosporales</taxon>
        <taxon>Streptomycetaceae</taxon>
        <taxon>Streptomyces</taxon>
    </lineage>
</organism>
<dbReference type="Proteomes" id="UP000297948">
    <property type="component" value="Unassembled WGS sequence"/>
</dbReference>
<evidence type="ECO:0000256" key="1">
    <source>
        <dbReference type="SAM" id="MobiDB-lite"/>
    </source>
</evidence>
<keyword evidence="4" id="KW-1185">Reference proteome</keyword>
<gene>
    <name evidence="3" type="ORF">E4099_26885</name>
</gene>
<accession>A0A4Z0GA11</accession>
<protein>
    <submittedName>
        <fullName evidence="3">Uncharacterized protein</fullName>
    </submittedName>
</protein>
<feature type="transmembrane region" description="Helical" evidence="2">
    <location>
        <begin position="53"/>
        <end position="76"/>
    </location>
</feature>
<proteinExistence type="predicted"/>
<dbReference type="EMBL" id="SRID01000369">
    <property type="protein sequence ID" value="TGA93160.1"/>
    <property type="molecule type" value="Genomic_DNA"/>
</dbReference>
<evidence type="ECO:0000313" key="4">
    <source>
        <dbReference type="Proteomes" id="UP000297948"/>
    </source>
</evidence>
<reference evidence="3 4" key="1">
    <citation type="submission" date="2019-03" db="EMBL/GenBank/DDBJ databases">
        <authorList>
            <person name="Gonzalez-Pimentel J.L."/>
        </authorList>
    </citation>
    <scope>NUCLEOTIDE SEQUENCE [LARGE SCALE GENOMIC DNA]</scope>
    <source>
        <strain evidence="3 4">JCM 31289</strain>
    </source>
</reference>
<evidence type="ECO:0000256" key="2">
    <source>
        <dbReference type="SAM" id="Phobius"/>
    </source>
</evidence>
<feature type="transmembrane region" description="Helical" evidence="2">
    <location>
        <begin position="16"/>
        <end position="41"/>
    </location>
</feature>
<dbReference type="RefSeq" id="WP_135341718.1">
    <property type="nucleotide sequence ID" value="NZ_JBHLTX010000045.1"/>
</dbReference>
<comment type="caution">
    <text evidence="3">The sequence shown here is derived from an EMBL/GenBank/DDBJ whole genome shotgun (WGS) entry which is preliminary data.</text>
</comment>
<sequence>MSTGEPRGERAVPAELAVVSVLAPTLAGVAAVIFLLVGSALRMLDAAHSLGGTMVMAGTVFAVLTPAMCVVAVVVLRATARRRSARADEAEPGAPARTGRARGRAAQRTLDLASLVAGSRRAHLRDEWAAILAGDPENGVTLSPRRRMGYALGFLLAALRMRLRDLTAPLWLPVDWLLSVESRTHALITAVVGAQALYIRHQDGLHALVTDGWSWCGACAVALRLFTGWLRRLRGIELASTRGDSGER</sequence>
<dbReference type="AlphaFoldDB" id="A0A4Z0GA11"/>
<name>A0A4Z0GA11_9ACTN</name>
<keyword evidence="2" id="KW-0472">Membrane</keyword>
<keyword evidence="2" id="KW-1133">Transmembrane helix</keyword>
<feature type="region of interest" description="Disordered" evidence="1">
    <location>
        <begin position="85"/>
        <end position="104"/>
    </location>
</feature>